<reference evidence="4 5" key="1">
    <citation type="submission" date="2023-07" db="EMBL/GenBank/DDBJ databases">
        <title>Genomic Encyclopedia of Type Strains, Phase IV (KMG-IV): sequencing the most valuable type-strain genomes for metagenomic binning, comparative biology and taxonomic classification.</title>
        <authorList>
            <person name="Goeker M."/>
        </authorList>
    </citation>
    <scope>NUCLEOTIDE SEQUENCE [LARGE SCALE GENOMIC DNA]</scope>
    <source>
        <strain evidence="4 5">DSM 17740</strain>
    </source>
</reference>
<dbReference type="PANTHER" id="PTHR47816">
    <property type="entry name" value="RIBOSOMAL RNA SMALL SUBUNIT METHYLTRANSFERASE C"/>
    <property type="match status" value="1"/>
</dbReference>
<dbReference type="InterPro" id="IPR007848">
    <property type="entry name" value="Small_mtfrase_dom"/>
</dbReference>
<evidence type="ECO:0000259" key="3">
    <source>
        <dbReference type="Pfam" id="PF05175"/>
    </source>
</evidence>
<accession>A0ABU0CUT1</accession>
<proteinExistence type="predicted"/>
<evidence type="ECO:0000313" key="4">
    <source>
        <dbReference type="EMBL" id="MDQ0340177.1"/>
    </source>
</evidence>
<feature type="domain" description="Methyltransferase small" evidence="3">
    <location>
        <begin position="28"/>
        <end position="196"/>
    </location>
</feature>
<dbReference type="Proteomes" id="UP001232445">
    <property type="component" value="Unassembled WGS sequence"/>
</dbReference>
<name>A0ABU0CUT1_9BACI</name>
<sequence length="200" mass="22363">MTEHYYSQNPEVGHRLELIEVTLKGQPLKLYTDQGVFSKKRVDFGTRLLIETAKLPWEGTIVDVGCGYGPIGLAVAKESARRQVVMVDINRRAVELAQKNARLNDIHNVKVIESNLLEAVKGKPFDAVLTNPPIRAGKAVVFRLFEQSYDVLKEPGGVLWVVIQKKQGAPSAVKKLENLFGQVEEVEKKKGYRIIKAIKS</sequence>
<dbReference type="RefSeq" id="WP_307341335.1">
    <property type="nucleotide sequence ID" value="NZ_JAUSUQ010000012.1"/>
</dbReference>
<dbReference type="InterPro" id="IPR046977">
    <property type="entry name" value="RsmC/RlmG"/>
</dbReference>
<dbReference type="InterPro" id="IPR029063">
    <property type="entry name" value="SAM-dependent_MTases_sf"/>
</dbReference>
<keyword evidence="1 4" id="KW-0489">Methyltransferase</keyword>
<comment type="caution">
    <text evidence="4">The sequence shown here is derived from an EMBL/GenBank/DDBJ whole genome shotgun (WGS) entry which is preliminary data.</text>
</comment>
<dbReference type="GO" id="GO:0052914">
    <property type="term" value="F:16S rRNA (guanine(1207)-N(2))-methyltransferase activity"/>
    <property type="evidence" value="ECO:0007669"/>
    <property type="project" value="UniProtKB-EC"/>
</dbReference>
<evidence type="ECO:0000256" key="1">
    <source>
        <dbReference type="ARBA" id="ARBA00022603"/>
    </source>
</evidence>
<dbReference type="SUPFAM" id="SSF53335">
    <property type="entry name" value="S-adenosyl-L-methionine-dependent methyltransferases"/>
    <property type="match status" value="1"/>
</dbReference>
<evidence type="ECO:0000256" key="2">
    <source>
        <dbReference type="ARBA" id="ARBA00022679"/>
    </source>
</evidence>
<dbReference type="Pfam" id="PF05175">
    <property type="entry name" value="MTS"/>
    <property type="match status" value="1"/>
</dbReference>
<keyword evidence="5" id="KW-1185">Reference proteome</keyword>
<gene>
    <name evidence="4" type="ORF">J2S00_002982</name>
</gene>
<evidence type="ECO:0000313" key="5">
    <source>
        <dbReference type="Proteomes" id="UP001232445"/>
    </source>
</evidence>
<keyword evidence="2 4" id="KW-0808">Transferase</keyword>
<organism evidence="4 5">
    <name type="scientific">Caldalkalibacillus uzonensis</name>
    <dbReference type="NCBI Taxonomy" id="353224"/>
    <lineage>
        <taxon>Bacteria</taxon>
        <taxon>Bacillati</taxon>
        <taxon>Bacillota</taxon>
        <taxon>Bacilli</taxon>
        <taxon>Bacillales</taxon>
        <taxon>Bacillaceae</taxon>
        <taxon>Caldalkalibacillus</taxon>
    </lineage>
</organism>
<dbReference type="EC" id="2.1.1.172" evidence="4"/>
<dbReference type="PANTHER" id="PTHR47816:SF4">
    <property type="entry name" value="RIBOSOMAL RNA SMALL SUBUNIT METHYLTRANSFERASE C"/>
    <property type="match status" value="1"/>
</dbReference>
<dbReference type="Gene3D" id="3.40.50.150">
    <property type="entry name" value="Vaccinia Virus protein VP39"/>
    <property type="match status" value="1"/>
</dbReference>
<dbReference type="CDD" id="cd02440">
    <property type="entry name" value="AdoMet_MTases"/>
    <property type="match status" value="1"/>
</dbReference>
<dbReference type="EMBL" id="JAUSUQ010000012">
    <property type="protein sequence ID" value="MDQ0340177.1"/>
    <property type="molecule type" value="Genomic_DNA"/>
</dbReference>
<protein>
    <submittedName>
        <fullName evidence="4">16S rRNA (Guanine1207-N2)-methyltransferase</fullName>
        <ecNumber evidence="4">2.1.1.172</ecNumber>
    </submittedName>
</protein>